<feature type="compositionally biased region" description="Low complexity" evidence="8">
    <location>
        <begin position="22"/>
        <end position="37"/>
    </location>
</feature>
<keyword evidence="5" id="KW-0067">ATP-binding</keyword>
<dbReference type="EMBL" id="CAKOGP040001803">
    <property type="protein sequence ID" value="CAJ1952520.1"/>
    <property type="molecule type" value="Genomic_DNA"/>
</dbReference>
<keyword evidence="3" id="KW-0547">Nucleotide-binding</keyword>
<dbReference type="GO" id="GO:0003682">
    <property type="term" value="F:chromatin binding"/>
    <property type="evidence" value="ECO:0007669"/>
    <property type="project" value="TreeGrafter"/>
</dbReference>
<dbReference type="GO" id="GO:0005634">
    <property type="term" value="C:nucleus"/>
    <property type="evidence" value="ECO:0007669"/>
    <property type="project" value="UniProtKB-SubCell"/>
</dbReference>
<dbReference type="GO" id="GO:0006281">
    <property type="term" value="P:DNA repair"/>
    <property type="evidence" value="ECO:0007669"/>
    <property type="project" value="InterPro"/>
</dbReference>
<gene>
    <name evidence="9" type="ORF">CYCCA115_LOCUS13594</name>
</gene>
<dbReference type="PANTHER" id="PTHR12172">
    <property type="entry name" value="CELL CYCLE CHECKPOINT PROTEIN RAD17"/>
    <property type="match status" value="1"/>
</dbReference>
<name>A0AAD2FT28_9STRA</name>
<feature type="region of interest" description="Disordered" evidence="8">
    <location>
        <begin position="533"/>
        <end position="552"/>
    </location>
</feature>
<dbReference type="Gene3D" id="1.10.8.60">
    <property type="match status" value="1"/>
</dbReference>
<evidence type="ECO:0000256" key="6">
    <source>
        <dbReference type="ARBA" id="ARBA00023242"/>
    </source>
</evidence>
<evidence type="ECO:0000256" key="7">
    <source>
        <dbReference type="ARBA" id="ARBA00023306"/>
    </source>
</evidence>
<sequence length="585" mass="65593">MSSSQPQAPKRLSWPLSLDTTTSNESKPSSRKSSNTRVSFEDDSSSKDVMWVDRFTPRSSKELCVAPKKVKEIRNWIEDALKHRENKLMVLVGSPGIGKSTTVRVLANEMDLDVLSWNASYVPRSHATFQSNTVSVQQTSAIDSFRDFLQHSGTGFSSLQMSGEDHSASRRESIILLEELPNLHGLEAARRFREMMSHHMSRSQAPTVLIFSDVSEGKHRPDDLEKLIDPTVLYSSSASIRQIHPATKPQMKKVLDRICKQTKCKVSEGLLEELHFRSGGDIRYAVMNLQVHVPGSSPRSSSKTIIGNGRDVKLSTFHALGKLLYAKRKEENGKTILAFNPDNTLERSDLGIRNSLRFLEYHSVDFFTDIADLSCAFDLYSDAASLLDHPDWSRSDTSFMEPYAASVAGRTVAETNKNPAPRKFRQFSTPKIFDVLRKRRENQHLFHQLERKVAGMHLSMSNAIGQASSFNTDTLPYLRTIAPNDVNPHVDNLYSITGQPALSRDHQRNETDKILEDQTAILEMDDIVDYDTDGSGNGMKPQMDQPTSHLPPKAKVESIDYKADNCKNDPASVSPCEPEIIVIDD</sequence>
<evidence type="ECO:0000256" key="3">
    <source>
        <dbReference type="ARBA" id="ARBA00022741"/>
    </source>
</evidence>
<organism evidence="9 10">
    <name type="scientific">Cylindrotheca closterium</name>
    <dbReference type="NCBI Taxonomy" id="2856"/>
    <lineage>
        <taxon>Eukaryota</taxon>
        <taxon>Sar</taxon>
        <taxon>Stramenopiles</taxon>
        <taxon>Ochrophyta</taxon>
        <taxon>Bacillariophyta</taxon>
        <taxon>Bacillariophyceae</taxon>
        <taxon>Bacillariophycidae</taxon>
        <taxon>Bacillariales</taxon>
        <taxon>Bacillariaceae</taxon>
        <taxon>Cylindrotheca</taxon>
    </lineage>
</organism>
<evidence type="ECO:0000256" key="5">
    <source>
        <dbReference type="ARBA" id="ARBA00022840"/>
    </source>
</evidence>
<reference evidence="9" key="1">
    <citation type="submission" date="2023-08" db="EMBL/GenBank/DDBJ databases">
        <authorList>
            <person name="Audoor S."/>
            <person name="Bilcke G."/>
        </authorList>
    </citation>
    <scope>NUCLEOTIDE SEQUENCE</scope>
</reference>
<evidence type="ECO:0000313" key="10">
    <source>
        <dbReference type="Proteomes" id="UP001295423"/>
    </source>
</evidence>
<evidence type="ECO:0000256" key="1">
    <source>
        <dbReference type="ARBA" id="ARBA00004123"/>
    </source>
</evidence>
<keyword evidence="6" id="KW-0539">Nucleus</keyword>
<dbReference type="Gene3D" id="3.40.50.300">
    <property type="entry name" value="P-loop containing nucleotide triphosphate hydrolases"/>
    <property type="match status" value="1"/>
</dbReference>
<protein>
    <recommendedName>
        <fullName evidence="11">Cell cycle checkpoint protein RAD17</fullName>
    </recommendedName>
</protein>
<dbReference type="InterPro" id="IPR027417">
    <property type="entry name" value="P-loop_NTPase"/>
</dbReference>
<keyword evidence="4" id="KW-0227">DNA damage</keyword>
<dbReference type="SUPFAM" id="SSF52540">
    <property type="entry name" value="P-loop containing nucleoside triphosphate hydrolases"/>
    <property type="match status" value="1"/>
</dbReference>
<evidence type="ECO:0000256" key="8">
    <source>
        <dbReference type="SAM" id="MobiDB-lite"/>
    </source>
</evidence>
<comment type="subcellular location">
    <subcellularLocation>
        <location evidence="1">Nucleus</location>
    </subcellularLocation>
</comment>
<dbReference type="InterPro" id="IPR004582">
    <property type="entry name" value="Checkpoint_prot_Rad17_Rad24"/>
</dbReference>
<dbReference type="Pfam" id="PF03215">
    <property type="entry name" value="Rad17"/>
    <property type="match status" value="1"/>
</dbReference>
<evidence type="ECO:0000313" key="9">
    <source>
        <dbReference type="EMBL" id="CAJ1952520.1"/>
    </source>
</evidence>
<feature type="region of interest" description="Disordered" evidence="8">
    <location>
        <begin position="1"/>
        <end position="43"/>
    </location>
</feature>
<keyword evidence="7" id="KW-0131">Cell cycle</keyword>
<evidence type="ECO:0000256" key="2">
    <source>
        <dbReference type="ARBA" id="ARBA00006168"/>
    </source>
</evidence>
<dbReference type="GO" id="GO:0003689">
    <property type="term" value="F:DNA clamp loader activity"/>
    <property type="evidence" value="ECO:0007669"/>
    <property type="project" value="TreeGrafter"/>
</dbReference>
<evidence type="ECO:0000256" key="4">
    <source>
        <dbReference type="ARBA" id="ARBA00022763"/>
    </source>
</evidence>
<dbReference type="PANTHER" id="PTHR12172:SF0">
    <property type="entry name" value="CELL CYCLE CHECKPOINT PROTEIN RAD17"/>
    <property type="match status" value="1"/>
</dbReference>
<comment type="similarity">
    <text evidence="2">Belongs to the rad17/RAD24 family.</text>
</comment>
<comment type="caution">
    <text evidence="9">The sequence shown here is derived from an EMBL/GenBank/DDBJ whole genome shotgun (WGS) entry which is preliminary data.</text>
</comment>
<proteinExistence type="inferred from homology"/>
<dbReference type="AlphaFoldDB" id="A0AAD2FT28"/>
<dbReference type="GO" id="GO:0000077">
    <property type="term" value="P:DNA damage checkpoint signaling"/>
    <property type="evidence" value="ECO:0007669"/>
    <property type="project" value="TreeGrafter"/>
</dbReference>
<dbReference type="Proteomes" id="UP001295423">
    <property type="component" value="Unassembled WGS sequence"/>
</dbReference>
<evidence type="ECO:0008006" key="11">
    <source>
        <dbReference type="Google" id="ProtNLM"/>
    </source>
</evidence>
<accession>A0AAD2FT28</accession>
<keyword evidence="10" id="KW-1185">Reference proteome</keyword>
<dbReference type="GO" id="GO:0005524">
    <property type="term" value="F:ATP binding"/>
    <property type="evidence" value="ECO:0007669"/>
    <property type="project" value="UniProtKB-KW"/>
</dbReference>
<dbReference type="CDD" id="cd18140">
    <property type="entry name" value="HLD_clamp_RFC"/>
    <property type="match status" value="1"/>
</dbReference>
<dbReference type="GO" id="GO:0033314">
    <property type="term" value="P:mitotic DNA replication checkpoint signaling"/>
    <property type="evidence" value="ECO:0007669"/>
    <property type="project" value="TreeGrafter"/>
</dbReference>
<dbReference type="InterPro" id="IPR047854">
    <property type="entry name" value="RFC_lid"/>
</dbReference>